<name>A0A7Y9JD74_9ACTN</name>
<dbReference type="EMBL" id="JACCBA010000001">
    <property type="protein sequence ID" value="NYD44737.1"/>
    <property type="molecule type" value="Genomic_DNA"/>
</dbReference>
<keyword evidence="2" id="KW-1185">Reference proteome</keyword>
<comment type="caution">
    <text evidence="1">The sequence shown here is derived from an EMBL/GenBank/DDBJ whole genome shotgun (WGS) entry which is preliminary data.</text>
</comment>
<sequence>MRRLLSKITGRRVKAVAFCETCDQVCTPTCRSSAHTDRVTTAAYRARL</sequence>
<evidence type="ECO:0000313" key="1">
    <source>
        <dbReference type="EMBL" id="NYD44737.1"/>
    </source>
</evidence>
<protein>
    <submittedName>
        <fullName evidence="1">Uncharacterized protein</fullName>
    </submittedName>
</protein>
<gene>
    <name evidence="1" type="ORF">BJY14_000720</name>
</gene>
<dbReference type="Proteomes" id="UP000529783">
    <property type="component" value="Unassembled WGS sequence"/>
</dbReference>
<dbReference type="RefSeq" id="WP_179842282.1">
    <property type="nucleotide sequence ID" value="NZ_JACCBA010000001.1"/>
</dbReference>
<organism evidence="1 2">
    <name type="scientific">Actinomadura luteofluorescens</name>
    <dbReference type="NCBI Taxonomy" id="46163"/>
    <lineage>
        <taxon>Bacteria</taxon>
        <taxon>Bacillati</taxon>
        <taxon>Actinomycetota</taxon>
        <taxon>Actinomycetes</taxon>
        <taxon>Streptosporangiales</taxon>
        <taxon>Thermomonosporaceae</taxon>
        <taxon>Actinomadura</taxon>
    </lineage>
</organism>
<proteinExistence type="predicted"/>
<evidence type="ECO:0000313" key="2">
    <source>
        <dbReference type="Proteomes" id="UP000529783"/>
    </source>
</evidence>
<accession>A0A7Y9JD74</accession>
<reference evidence="1 2" key="1">
    <citation type="submission" date="2020-07" db="EMBL/GenBank/DDBJ databases">
        <title>Sequencing the genomes of 1000 actinobacteria strains.</title>
        <authorList>
            <person name="Klenk H.-P."/>
        </authorList>
    </citation>
    <scope>NUCLEOTIDE SEQUENCE [LARGE SCALE GENOMIC DNA]</scope>
    <source>
        <strain evidence="1 2">DSM 40398</strain>
    </source>
</reference>
<dbReference type="AlphaFoldDB" id="A0A7Y9JD74"/>